<protein>
    <recommendedName>
        <fullName evidence="2">Septum formation-related domain-containing protein</fullName>
    </recommendedName>
</protein>
<dbReference type="Pfam" id="PF13845">
    <property type="entry name" value="Septum_form"/>
    <property type="match status" value="1"/>
</dbReference>
<evidence type="ECO:0000313" key="4">
    <source>
        <dbReference type="Proteomes" id="UP000680866"/>
    </source>
</evidence>
<reference evidence="3" key="1">
    <citation type="submission" date="2020-08" db="EMBL/GenBank/DDBJ databases">
        <title>Whole genome shotgun sequence of Polymorphospora rubra NBRC 101157.</title>
        <authorList>
            <person name="Komaki H."/>
            <person name="Tamura T."/>
        </authorList>
    </citation>
    <scope>NUCLEOTIDE SEQUENCE</scope>
    <source>
        <strain evidence="3">NBRC 101157</strain>
    </source>
</reference>
<dbReference type="PROSITE" id="PS51257">
    <property type="entry name" value="PROKAR_LIPOPROTEIN"/>
    <property type="match status" value="1"/>
</dbReference>
<evidence type="ECO:0000259" key="2">
    <source>
        <dbReference type="Pfam" id="PF13845"/>
    </source>
</evidence>
<accession>A0A810N6U3</accession>
<feature type="domain" description="Septum formation-related" evidence="2">
    <location>
        <begin position="52"/>
        <end position="274"/>
    </location>
</feature>
<dbReference type="AlphaFoldDB" id="A0A810N6U3"/>
<dbReference type="Proteomes" id="UP000680866">
    <property type="component" value="Chromosome"/>
</dbReference>
<organism evidence="3 4">
    <name type="scientific">Polymorphospora rubra</name>
    <dbReference type="NCBI Taxonomy" id="338584"/>
    <lineage>
        <taxon>Bacteria</taxon>
        <taxon>Bacillati</taxon>
        <taxon>Actinomycetota</taxon>
        <taxon>Actinomycetes</taxon>
        <taxon>Micromonosporales</taxon>
        <taxon>Micromonosporaceae</taxon>
        <taxon>Polymorphospora</taxon>
    </lineage>
</organism>
<feature type="signal peptide" evidence="1">
    <location>
        <begin position="1"/>
        <end position="23"/>
    </location>
</feature>
<dbReference type="EMBL" id="AP023359">
    <property type="protein sequence ID" value="BCJ67899.1"/>
    <property type="molecule type" value="Genomic_DNA"/>
</dbReference>
<dbReference type="RefSeq" id="WP_212817145.1">
    <property type="nucleotide sequence ID" value="NZ_AP023359.1"/>
</dbReference>
<proteinExistence type="predicted"/>
<evidence type="ECO:0000313" key="3">
    <source>
        <dbReference type="EMBL" id="BCJ67899.1"/>
    </source>
</evidence>
<keyword evidence="4" id="KW-1185">Reference proteome</keyword>
<gene>
    <name evidence="3" type="ORF">Prubr_49200</name>
</gene>
<dbReference type="InterPro" id="IPR026004">
    <property type="entry name" value="Septum_form"/>
</dbReference>
<dbReference type="KEGG" id="pry:Prubr_49200"/>
<sequence>MRDRRRVHGPLAALAAGLILAVAGCGNPAGVDGLLTDDWAAFPEPVAVVPVAGQCHESTSGIRVRVSDHHPIDCANSQRVETIHVGTFEHADSVPPEGGQTMRAAFTECDQKARDWVGGDWRTARLRLMVRTPTETAWAGGARWFRCDLSEARAVYATLEVPRKGSLKNALTAEPQLLHQCFKVNLSTDETVMSIVAVTCDRPHEAEFVGIHTAKQVTYEAFLEDFDDHHAACLRLVAAYAQVPVDSNLEYRARTLVYGPDEADWTAGDRGVRCLAWLPDRLTRSVRGGGTSALPAR</sequence>
<keyword evidence="1" id="KW-0732">Signal</keyword>
<name>A0A810N6U3_9ACTN</name>
<feature type="chain" id="PRO_5038722434" description="Septum formation-related domain-containing protein" evidence="1">
    <location>
        <begin position="24"/>
        <end position="297"/>
    </location>
</feature>
<evidence type="ECO:0000256" key="1">
    <source>
        <dbReference type="SAM" id="SignalP"/>
    </source>
</evidence>